<dbReference type="Gene3D" id="2.60.40.3140">
    <property type="match status" value="1"/>
</dbReference>
<sequence length="631" mass="72859">MRIFTLTILFFLNFYESFSQVQSIEIHEENTTQLSAIVEKESLSIQFDKSEIQTDYRLVIKVLDSKGEDAVNTYVHYNKDIKIKNIEALIYDAQGELIKKVKKRDFNDISAVSGGTLYSDSRVKYLNYSSNSYPYTIDFSYQTENTNTAFLPRFTFMKNYNTKVNYAELYVGYEEGERPVNYKIKNDGESAVKFKQYPDGILFNVKDLAPIKHEVMSPSITNISPVVLLAPKEFKWYDYEGKANNWSELGTWMHDKILSEKNNLNSATINKIKSITEAAESPLEKAKLVYEYVQNNTRYISVQVGIGGIQPIDAAEVDRMKYGDCKGLTNYTKALLDVVGVPSYYSHVESGRNKVDFEDDFSSINQGDHVILNIPIDEKDYWVDCTSNTAPFGFLGSFTDDRKVLVMTPNGGELKRTKSYLNEENLTQSTSILTLNEDNSFNLSNEIISKGIHYEKRLANAFMPAYELEKKDKKRWNLISDYEVVSHKVTNHKDSLFLYEEVKLKGNKFGKKLGKRIIFSPNINNRASYVPPRVRQRENPFQILRGYALIDTVRIKIPTAYTIEAFSECQNFKSPFGTYHLEITRDEDFVIFHRKILIKEGLYSKDNYLEYRDFRKRIALAENSKISIIKL</sequence>
<dbReference type="Proteomes" id="UP001182991">
    <property type="component" value="Unassembled WGS sequence"/>
</dbReference>
<gene>
    <name evidence="2" type="ORF">RLT85_01930</name>
</gene>
<dbReference type="InterPro" id="IPR038765">
    <property type="entry name" value="Papain-like_cys_pep_sf"/>
</dbReference>
<organism evidence="2 3">
    <name type="scientific">Mesonia ostreae</name>
    <dbReference type="NCBI Taxonomy" id="861110"/>
    <lineage>
        <taxon>Bacteria</taxon>
        <taxon>Pseudomonadati</taxon>
        <taxon>Bacteroidota</taxon>
        <taxon>Flavobacteriia</taxon>
        <taxon>Flavobacteriales</taxon>
        <taxon>Flavobacteriaceae</taxon>
        <taxon>Mesonia</taxon>
    </lineage>
</organism>
<dbReference type="RefSeq" id="WP_311400352.1">
    <property type="nucleotide sequence ID" value="NZ_JAVRBG010000001.1"/>
</dbReference>
<dbReference type="Pfam" id="PF12969">
    <property type="entry name" value="DUF3857"/>
    <property type="match status" value="1"/>
</dbReference>
<dbReference type="SUPFAM" id="SSF54001">
    <property type="entry name" value="Cysteine proteinases"/>
    <property type="match status" value="1"/>
</dbReference>
<dbReference type="Gene3D" id="2.60.120.1130">
    <property type="match status" value="1"/>
</dbReference>
<keyword evidence="3" id="KW-1185">Reference proteome</keyword>
<evidence type="ECO:0000259" key="1">
    <source>
        <dbReference type="Pfam" id="PF12969"/>
    </source>
</evidence>
<evidence type="ECO:0000313" key="2">
    <source>
        <dbReference type="EMBL" id="MDT0293385.1"/>
    </source>
</evidence>
<comment type="caution">
    <text evidence="2">The sequence shown here is derived from an EMBL/GenBank/DDBJ whole genome shotgun (WGS) entry which is preliminary data.</text>
</comment>
<dbReference type="InterPro" id="IPR024618">
    <property type="entry name" value="DUF3857"/>
</dbReference>
<dbReference type="EMBL" id="JAVRBG010000001">
    <property type="protein sequence ID" value="MDT0293385.1"/>
    <property type="molecule type" value="Genomic_DNA"/>
</dbReference>
<name>A0ABU2KFB0_9FLAO</name>
<reference evidence="3" key="1">
    <citation type="submission" date="2023-07" db="EMBL/GenBank/DDBJ databases">
        <title>Isolating and identifying novel microbial strains from the Mariana Trench.</title>
        <authorList>
            <person name="Fu H."/>
        </authorList>
    </citation>
    <scope>NUCLEOTIDE SEQUENCE [LARGE SCALE GENOMIC DNA]</scope>
    <source>
        <strain evidence="3">T-y2</strain>
    </source>
</reference>
<evidence type="ECO:0000313" key="3">
    <source>
        <dbReference type="Proteomes" id="UP001182991"/>
    </source>
</evidence>
<protein>
    <submittedName>
        <fullName evidence="2">DUF3857 domain-containing transglutaminase family protein</fullName>
    </submittedName>
</protein>
<accession>A0ABU2KFB0</accession>
<proteinExistence type="predicted"/>
<dbReference type="Gene3D" id="3.10.620.30">
    <property type="match status" value="1"/>
</dbReference>
<feature type="domain" description="DUF3857" evidence="1">
    <location>
        <begin position="53"/>
        <end position="191"/>
    </location>
</feature>